<dbReference type="EMBL" id="BMHI01000001">
    <property type="protein sequence ID" value="GGB18814.1"/>
    <property type="molecule type" value="Genomic_DNA"/>
</dbReference>
<keyword evidence="5" id="KW-0418">Kinase</keyword>
<keyword evidence="6" id="KW-0067">ATP-binding</keyword>
<dbReference type="RefSeq" id="WP_188835439.1">
    <property type="nucleotide sequence ID" value="NZ_BMHI01000001.1"/>
</dbReference>
<evidence type="ECO:0000256" key="2">
    <source>
        <dbReference type="ARBA" id="ARBA00012438"/>
    </source>
</evidence>
<dbReference type="SMART" id="SM00387">
    <property type="entry name" value="HATPase_c"/>
    <property type="match status" value="1"/>
</dbReference>
<evidence type="ECO:0000313" key="9">
    <source>
        <dbReference type="EMBL" id="GGB18814.1"/>
    </source>
</evidence>
<evidence type="ECO:0000256" key="4">
    <source>
        <dbReference type="ARBA" id="ARBA00022741"/>
    </source>
</evidence>
<dbReference type="Proteomes" id="UP000636793">
    <property type="component" value="Unassembled WGS sequence"/>
</dbReference>
<keyword evidence="4" id="KW-0547">Nucleotide-binding</keyword>
<dbReference type="InterPro" id="IPR004358">
    <property type="entry name" value="Sig_transdc_His_kin-like_C"/>
</dbReference>
<comment type="catalytic activity">
    <reaction evidence="1">
        <text>ATP + protein L-histidine = ADP + protein N-phospho-L-histidine.</text>
        <dbReference type="EC" id="2.7.13.3"/>
    </reaction>
</comment>
<dbReference type="Pfam" id="PF02518">
    <property type="entry name" value="HATPase_c"/>
    <property type="match status" value="1"/>
</dbReference>
<reference evidence="9" key="2">
    <citation type="submission" date="2020-09" db="EMBL/GenBank/DDBJ databases">
        <authorList>
            <person name="Sun Q."/>
            <person name="Zhou Y."/>
        </authorList>
    </citation>
    <scope>NUCLEOTIDE SEQUENCE</scope>
    <source>
        <strain evidence="9">CGMCC 1.15085</strain>
    </source>
</reference>
<evidence type="ECO:0000256" key="1">
    <source>
        <dbReference type="ARBA" id="ARBA00000085"/>
    </source>
</evidence>
<feature type="domain" description="Histidine kinase" evidence="8">
    <location>
        <begin position="488"/>
        <end position="704"/>
    </location>
</feature>
<sequence length="704" mass="77451">MTTVSPFRPRARIVNTLGAELISSDRVALVELVKNAYDADATICVIAYDRTVDGRGRLLVLDDGHGMTGEELTNGWLELAGTKKVRNRVSESKQRRLLGEKGVGRLAASRLGPDLLVTSKRVESPECQLLIDWEQFNDPDKFLDEIDVAVTVGESSDISSTGAASQVLRLADVTAVLEHGTLLDIGGTSLWAREDVAEIRRALQRLIAPVADGTRGEFKIYLSMPTEFEDLSGEVGPPEFSNDPLYRASAEIDKDGLATVTLDGDHPRMKRRILREKIWERQDRAPACGPFALEVRVWDRDKEGVTLAAPTLGVRDFRRQLDVMAGVSVYRDGFRVFPYGERGDDWLGLDSRRVNQPSLRLSNNQLVGFVYLSDEKNPKLHDQSNREGLIENDAFLDLRTMVVTILSELEAARRSIRRHEPTAKPTGGLFSELDLKDLADDLRSSGAGPQVLEAVEEKAERVSNAVEVVKSTLSQFQLHATLGQLVDRVVHEGRNAIGPLRNKLDMLKRAISADDVELMTKRRDQLSDTVERQTSLLAALFDGLDPLSGRRRGRPANVNAMHALTEAARASDIQLCPSANIVIVGDDSLVRWAESDAMLAVVNLINNSLYWLNRDGPADKIVRVSFNRLSDRQVRIRVSDNGPGVGPGYESHIFDPYFSRKPNGVGLGLAIVGSIAEAYGGSLTLSPDSELGGATFDLILGRHV</sequence>
<evidence type="ECO:0000313" key="10">
    <source>
        <dbReference type="Proteomes" id="UP000636793"/>
    </source>
</evidence>
<dbReference type="PANTHER" id="PTHR44936:SF10">
    <property type="entry name" value="SENSOR PROTEIN RSTB"/>
    <property type="match status" value="1"/>
</dbReference>
<dbReference type="AlphaFoldDB" id="A0A916SUP1"/>
<dbReference type="Pfam" id="PF13589">
    <property type="entry name" value="HATPase_c_3"/>
    <property type="match status" value="1"/>
</dbReference>
<dbReference type="InterPro" id="IPR003594">
    <property type="entry name" value="HATPase_dom"/>
</dbReference>
<comment type="caution">
    <text evidence="9">The sequence shown here is derived from an EMBL/GenBank/DDBJ whole genome shotgun (WGS) entry which is preliminary data.</text>
</comment>
<dbReference type="InterPro" id="IPR005467">
    <property type="entry name" value="His_kinase_dom"/>
</dbReference>
<gene>
    <name evidence="9" type="ORF">GCM10011492_05840</name>
</gene>
<accession>A0A916SUP1</accession>
<keyword evidence="7" id="KW-0902">Two-component regulatory system</keyword>
<dbReference type="GO" id="GO:0004673">
    <property type="term" value="F:protein histidine kinase activity"/>
    <property type="evidence" value="ECO:0007669"/>
    <property type="project" value="UniProtKB-EC"/>
</dbReference>
<evidence type="ECO:0000256" key="6">
    <source>
        <dbReference type="ARBA" id="ARBA00022840"/>
    </source>
</evidence>
<protein>
    <recommendedName>
        <fullName evidence="2">histidine kinase</fullName>
        <ecNumber evidence="2">2.7.13.3</ecNumber>
    </recommendedName>
</protein>
<evidence type="ECO:0000256" key="5">
    <source>
        <dbReference type="ARBA" id="ARBA00022777"/>
    </source>
</evidence>
<evidence type="ECO:0000259" key="8">
    <source>
        <dbReference type="PROSITE" id="PS50109"/>
    </source>
</evidence>
<dbReference type="PROSITE" id="PS50109">
    <property type="entry name" value="HIS_KIN"/>
    <property type="match status" value="1"/>
</dbReference>
<dbReference type="GO" id="GO:0000160">
    <property type="term" value="P:phosphorelay signal transduction system"/>
    <property type="evidence" value="ECO:0007669"/>
    <property type="project" value="UniProtKB-KW"/>
</dbReference>
<dbReference type="PRINTS" id="PR00344">
    <property type="entry name" value="BCTRLSENSOR"/>
</dbReference>
<dbReference type="CDD" id="cd00075">
    <property type="entry name" value="HATPase"/>
    <property type="match status" value="1"/>
</dbReference>
<name>A0A916SUP1_9MICO</name>
<keyword evidence="3" id="KW-0808">Transferase</keyword>
<evidence type="ECO:0000256" key="3">
    <source>
        <dbReference type="ARBA" id="ARBA00022679"/>
    </source>
</evidence>
<keyword evidence="10" id="KW-1185">Reference proteome</keyword>
<dbReference type="SUPFAM" id="SSF55874">
    <property type="entry name" value="ATPase domain of HSP90 chaperone/DNA topoisomerase II/histidine kinase"/>
    <property type="match status" value="2"/>
</dbReference>
<dbReference type="InterPro" id="IPR050980">
    <property type="entry name" value="2C_sensor_his_kinase"/>
</dbReference>
<dbReference type="GO" id="GO:0005524">
    <property type="term" value="F:ATP binding"/>
    <property type="evidence" value="ECO:0007669"/>
    <property type="project" value="UniProtKB-KW"/>
</dbReference>
<evidence type="ECO:0000256" key="7">
    <source>
        <dbReference type="ARBA" id="ARBA00023012"/>
    </source>
</evidence>
<dbReference type="PANTHER" id="PTHR44936">
    <property type="entry name" value="SENSOR PROTEIN CREC"/>
    <property type="match status" value="1"/>
</dbReference>
<reference evidence="9" key="1">
    <citation type="journal article" date="2014" name="Int. J. Syst. Evol. Microbiol.">
        <title>Complete genome sequence of Corynebacterium casei LMG S-19264T (=DSM 44701T), isolated from a smear-ripened cheese.</title>
        <authorList>
            <consortium name="US DOE Joint Genome Institute (JGI-PGF)"/>
            <person name="Walter F."/>
            <person name="Albersmeier A."/>
            <person name="Kalinowski J."/>
            <person name="Ruckert C."/>
        </authorList>
    </citation>
    <scope>NUCLEOTIDE SEQUENCE</scope>
    <source>
        <strain evidence="9">CGMCC 1.15085</strain>
    </source>
</reference>
<organism evidence="9 10">
    <name type="scientific">Flexivirga endophytica</name>
    <dbReference type="NCBI Taxonomy" id="1849103"/>
    <lineage>
        <taxon>Bacteria</taxon>
        <taxon>Bacillati</taxon>
        <taxon>Actinomycetota</taxon>
        <taxon>Actinomycetes</taxon>
        <taxon>Micrococcales</taxon>
        <taxon>Dermacoccaceae</taxon>
        <taxon>Flexivirga</taxon>
    </lineage>
</organism>
<dbReference type="EC" id="2.7.13.3" evidence="2"/>
<dbReference type="Gene3D" id="3.30.565.10">
    <property type="entry name" value="Histidine kinase-like ATPase, C-terminal domain"/>
    <property type="match status" value="2"/>
</dbReference>
<dbReference type="InterPro" id="IPR036890">
    <property type="entry name" value="HATPase_C_sf"/>
</dbReference>
<proteinExistence type="predicted"/>